<feature type="region of interest" description="Disordered" evidence="1">
    <location>
        <begin position="67"/>
        <end position="103"/>
    </location>
</feature>
<feature type="region of interest" description="Disordered" evidence="1">
    <location>
        <begin position="353"/>
        <end position="421"/>
    </location>
</feature>
<feature type="compositionally biased region" description="Polar residues" evidence="1">
    <location>
        <begin position="476"/>
        <end position="491"/>
    </location>
</feature>
<dbReference type="PROSITE" id="PS51082">
    <property type="entry name" value="WH2"/>
    <property type="match status" value="1"/>
</dbReference>
<feature type="compositionally biased region" description="Polar residues" evidence="1">
    <location>
        <begin position="388"/>
        <end position="402"/>
    </location>
</feature>
<name>A0A2M4BF76_9DIPT</name>
<feature type="compositionally biased region" description="Low complexity" evidence="1">
    <location>
        <begin position="644"/>
        <end position="663"/>
    </location>
</feature>
<proteinExistence type="predicted"/>
<evidence type="ECO:0000259" key="2">
    <source>
        <dbReference type="PROSITE" id="PS51082"/>
    </source>
</evidence>
<feature type="compositionally biased region" description="Pro residues" evidence="1">
    <location>
        <begin position="30"/>
        <end position="42"/>
    </location>
</feature>
<feature type="compositionally biased region" description="Low complexity" evidence="1">
    <location>
        <begin position="230"/>
        <end position="279"/>
    </location>
</feature>
<evidence type="ECO:0000313" key="3">
    <source>
        <dbReference type="EMBL" id="MBW51706.1"/>
    </source>
</evidence>
<evidence type="ECO:0000256" key="1">
    <source>
        <dbReference type="SAM" id="MobiDB-lite"/>
    </source>
</evidence>
<feature type="compositionally biased region" description="Low complexity" evidence="1">
    <location>
        <begin position="375"/>
        <end position="387"/>
    </location>
</feature>
<dbReference type="EMBL" id="GGFJ01002565">
    <property type="protein sequence ID" value="MBW51706.1"/>
    <property type="molecule type" value="Transcribed_RNA"/>
</dbReference>
<sequence>MTPPPPPPPPPTTPGTPMGAPMVASNGHVSPPPPPPSVPVPASPLKGPANDHNDQLMAAIRAGITLNPTKTNDRSTPGFIQRSNGVVDANGKCDQHTGSTGDDQGIEVIKDALQAELRNTLKRKIKKQEIDDGDCTKNEEIERSIEASRSEIQLKVNGTAAEPASRHVADTPKVENPLKTLVDVIDKERGVAVAAAAVTTAKAPHPKQSSPVLGQKPPSGNTSSNKSVDTPKTGTKAVTVVTPPVVNGNTVVVNVSPTPWKKTVPATASPTVPTAPKSTESNEAIVSPTPWKKTVSPTTVTTLPKAPSSPKSVANGSPKSTTVTSPQTTRPEQVTSPGVAPAVANLSAIFNGGSATNTLPKTNGTLQKAPSRLNSSPAPATAVVASSGNTKQPTTNSFSNTLPRVKAQPTAKSSTPPSPMYTATVKVPISSFTDSPRSVTRVAAMEPLTIDTTSNSNNANGTGSLPTTPKELLSPQVRSGTASIRPSQIRTLTKAGSPVSHTDILETPKTITKLPVTLIEPAPVLTAAAATSPSPATPPASPRNGDAGSKPSPGSNQVQSPKERTFERAPKENKSPLNRWNDGGSGGTVRKLLISHGRPNFTIKRSNSRQGFDVDVADSKDADAPKPVFRILTDLENSERAQDEQQQQQQEKQQQQQQQKQQQPTPVVQYYVSFAKDLSNAPNNHPDVAVVTKTVAPKVSSTETDPFLATLKDIKIDIDEMKVVVQAKDS</sequence>
<feature type="compositionally biased region" description="Polar residues" evidence="1">
    <location>
        <begin position="353"/>
        <end position="374"/>
    </location>
</feature>
<feature type="domain" description="WH2" evidence="2">
    <location>
        <begin position="52"/>
        <end position="69"/>
    </location>
</feature>
<dbReference type="InterPro" id="IPR003124">
    <property type="entry name" value="WH2_dom"/>
</dbReference>
<feature type="compositionally biased region" description="Polar residues" evidence="1">
    <location>
        <begin position="309"/>
        <end position="336"/>
    </location>
</feature>
<feature type="region of interest" description="Disordered" evidence="1">
    <location>
        <begin position="1"/>
        <end position="54"/>
    </location>
</feature>
<feature type="region of interest" description="Disordered" evidence="1">
    <location>
        <begin position="198"/>
        <end position="337"/>
    </location>
</feature>
<accession>A0A2M4BF76</accession>
<feature type="region of interest" description="Disordered" evidence="1">
    <location>
        <begin position="528"/>
        <end position="591"/>
    </location>
</feature>
<feature type="compositionally biased region" description="Pro residues" evidence="1">
    <location>
        <begin position="1"/>
        <end position="14"/>
    </location>
</feature>
<dbReference type="Pfam" id="PF02205">
    <property type="entry name" value="WH2"/>
    <property type="match status" value="1"/>
</dbReference>
<organism evidence="3">
    <name type="scientific">Anopheles marajoara</name>
    <dbReference type="NCBI Taxonomy" id="58244"/>
    <lineage>
        <taxon>Eukaryota</taxon>
        <taxon>Metazoa</taxon>
        <taxon>Ecdysozoa</taxon>
        <taxon>Arthropoda</taxon>
        <taxon>Hexapoda</taxon>
        <taxon>Insecta</taxon>
        <taxon>Pterygota</taxon>
        <taxon>Neoptera</taxon>
        <taxon>Endopterygota</taxon>
        <taxon>Diptera</taxon>
        <taxon>Nematocera</taxon>
        <taxon>Culicoidea</taxon>
        <taxon>Culicidae</taxon>
        <taxon>Anophelinae</taxon>
        <taxon>Anopheles</taxon>
    </lineage>
</organism>
<feature type="region of interest" description="Disordered" evidence="1">
    <location>
        <begin position="451"/>
        <end position="506"/>
    </location>
</feature>
<feature type="compositionally biased region" description="Basic and acidic residues" evidence="1">
    <location>
        <begin position="561"/>
        <end position="574"/>
    </location>
</feature>
<protein>
    <submittedName>
        <fullName evidence="3">Putative mucin-5ac</fullName>
    </submittedName>
</protein>
<dbReference type="GO" id="GO:0003779">
    <property type="term" value="F:actin binding"/>
    <property type="evidence" value="ECO:0007669"/>
    <property type="project" value="InterPro"/>
</dbReference>
<feature type="compositionally biased region" description="Polar residues" evidence="1">
    <location>
        <begin position="207"/>
        <end position="228"/>
    </location>
</feature>
<feature type="compositionally biased region" description="Low complexity" evidence="1">
    <location>
        <begin position="452"/>
        <end position="464"/>
    </location>
</feature>
<dbReference type="AlphaFoldDB" id="A0A2M4BF76"/>
<reference evidence="3" key="1">
    <citation type="submission" date="2018-01" db="EMBL/GenBank/DDBJ databases">
        <title>An insight into the sialome of Amazonian anophelines.</title>
        <authorList>
            <person name="Ribeiro J.M."/>
            <person name="Scarpassa V."/>
            <person name="Calvo E."/>
        </authorList>
    </citation>
    <scope>NUCLEOTIDE SEQUENCE</scope>
    <source>
        <tissue evidence="3">Salivary glands</tissue>
    </source>
</reference>
<feature type="region of interest" description="Disordered" evidence="1">
    <location>
        <begin position="638"/>
        <end position="665"/>
    </location>
</feature>